<evidence type="ECO:0000313" key="3">
    <source>
        <dbReference type="Proteomes" id="UP000646548"/>
    </source>
</evidence>
<reference evidence="2" key="1">
    <citation type="journal article" name="BMC Genomics">
        <title>Long-read sequencing and de novo genome assembly of marine medaka (Oryzias melastigma).</title>
        <authorList>
            <person name="Liang P."/>
            <person name="Saqib H.S.A."/>
            <person name="Ni X."/>
            <person name="Shen Y."/>
        </authorList>
    </citation>
    <scope>NUCLEOTIDE SEQUENCE</scope>
    <source>
        <strain evidence="2">Bigg-433</strain>
    </source>
</reference>
<feature type="non-terminal residue" evidence="2">
    <location>
        <position position="1"/>
    </location>
</feature>
<feature type="region of interest" description="Disordered" evidence="1">
    <location>
        <begin position="1"/>
        <end position="87"/>
    </location>
</feature>
<evidence type="ECO:0000313" key="2">
    <source>
        <dbReference type="EMBL" id="KAF6728731.1"/>
    </source>
</evidence>
<sequence>MTHPKRRRRGARECPRTRTGALAGPAGFNPVITPELLTEPPRPRGIHPPNLRVEPTKPGGQKRAGFFSKSNFSLSIDPNDPGLESRPLEVRPEDLACVVLGVQDALLPCRRTVPVNA</sequence>
<protein>
    <submittedName>
        <fullName evidence="2">Uncharacterized protein</fullName>
    </submittedName>
</protein>
<dbReference type="Proteomes" id="UP000646548">
    <property type="component" value="Unassembled WGS sequence"/>
</dbReference>
<name>A0A834FC33_ORYME</name>
<feature type="compositionally biased region" description="Basic residues" evidence="1">
    <location>
        <begin position="1"/>
        <end position="10"/>
    </location>
</feature>
<dbReference type="EMBL" id="WKFB01000271">
    <property type="protein sequence ID" value="KAF6728731.1"/>
    <property type="molecule type" value="Genomic_DNA"/>
</dbReference>
<dbReference type="AlphaFoldDB" id="A0A834FC33"/>
<accession>A0A834FC33</accession>
<gene>
    <name evidence="2" type="ORF">FQA47_005221</name>
</gene>
<organism evidence="2 3">
    <name type="scientific">Oryzias melastigma</name>
    <name type="common">Marine medaka</name>
    <dbReference type="NCBI Taxonomy" id="30732"/>
    <lineage>
        <taxon>Eukaryota</taxon>
        <taxon>Metazoa</taxon>
        <taxon>Chordata</taxon>
        <taxon>Craniata</taxon>
        <taxon>Vertebrata</taxon>
        <taxon>Euteleostomi</taxon>
        <taxon>Actinopterygii</taxon>
        <taxon>Neopterygii</taxon>
        <taxon>Teleostei</taxon>
        <taxon>Neoteleostei</taxon>
        <taxon>Acanthomorphata</taxon>
        <taxon>Ovalentaria</taxon>
        <taxon>Atherinomorphae</taxon>
        <taxon>Beloniformes</taxon>
        <taxon>Adrianichthyidae</taxon>
        <taxon>Oryziinae</taxon>
        <taxon>Oryzias</taxon>
    </lineage>
</organism>
<comment type="caution">
    <text evidence="2">The sequence shown here is derived from an EMBL/GenBank/DDBJ whole genome shotgun (WGS) entry which is preliminary data.</text>
</comment>
<proteinExistence type="predicted"/>
<evidence type="ECO:0000256" key="1">
    <source>
        <dbReference type="SAM" id="MobiDB-lite"/>
    </source>
</evidence>